<evidence type="ECO:0000313" key="5">
    <source>
        <dbReference type="Proteomes" id="UP001152872"/>
    </source>
</evidence>
<evidence type="ECO:0000313" key="4">
    <source>
        <dbReference type="EMBL" id="MDG3496503.1"/>
    </source>
</evidence>
<dbReference type="PROSITE" id="PS51186">
    <property type="entry name" value="GNAT"/>
    <property type="match status" value="1"/>
</dbReference>
<dbReference type="SUPFAM" id="SSF55729">
    <property type="entry name" value="Acyl-CoA N-acyltransferases (Nat)"/>
    <property type="match status" value="1"/>
</dbReference>
<dbReference type="AlphaFoldDB" id="A0A9X4MBU3"/>
<dbReference type="EMBL" id="VBTY01000192">
    <property type="protein sequence ID" value="MDG3496503.1"/>
    <property type="molecule type" value="Genomic_DNA"/>
</dbReference>
<feature type="domain" description="N-acetyltransferase" evidence="3">
    <location>
        <begin position="1"/>
        <end position="168"/>
    </location>
</feature>
<dbReference type="PANTHER" id="PTHR43072">
    <property type="entry name" value="N-ACETYLTRANSFERASE"/>
    <property type="match status" value="1"/>
</dbReference>
<dbReference type="Proteomes" id="UP001152872">
    <property type="component" value="Unassembled WGS sequence"/>
</dbReference>
<dbReference type="RefSeq" id="WP_009628684.1">
    <property type="nucleotide sequence ID" value="NZ_VBTY01000192.1"/>
</dbReference>
<keyword evidence="5" id="KW-1185">Reference proteome</keyword>
<dbReference type="CDD" id="cd04301">
    <property type="entry name" value="NAT_SF"/>
    <property type="match status" value="1"/>
</dbReference>
<evidence type="ECO:0000259" key="3">
    <source>
        <dbReference type="PROSITE" id="PS51186"/>
    </source>
</evidence>
<dbReference type="Pfam" id="PF00583">
    <property type="entry name" value="Acetyltransf_1"/>
    <property type="match status" value="1"/>
</dbReference>
<gene>
    <name evidence="4" type="ORF">FEV09_18340</name>
</gene>
<keyword evidence="2 4" id="KW-0012">Acyltransferase</keyword>
<dbReference type="InterPro" id="IPR016181">
    <property type="entry name" value="Acyl_CoA_acyltransferase"/>
</dbReference>
<dbReference type="PANTHER" id="PTHR43072:SF23">
    <property type="entry name" value="UPF0039 PROTEIN C11D3.02C"/>
    <property type="match status" value="1"/>
</dbReference>
<comment type="caution">
    <text evidence="4">The sequence shown here is derived from an EMBL/GenBank/DDBJ whole genome shotgun (WGS) entry which is preliminary data.</text>
</comment>
<reference evidence="4" key="1">
    <citation type="submission" date="2019-05" db="EMBL/GenBank/DDBJ databases">
        <title>Whole genome sequencing of Pseudanabaena catenata USMAC16.</title>
        <authorList>
            <person name="Khan Z."/>
            <person name="Omar W.M."/>
            <person name="Convey P."/>
            <person name="Merican F."/>
            <person name="Najimudin N."/>
        </authorList>
    </citation>
    <scope>NUCLEOTIDE SEQUENCE</scope>
    <source>
        <strain evidence="4">USMAC16</strain>
    </source>
</reference>
<sequence length="171" mass="19314">MQIRLAVEADLSSIIEIYNAAIPSRLATADLEPITVESRRAWFRSHDDRYPVWVMAVGDRHIYSDRNEQIVGWLSLQMFYGRPAYHKTAEVSIYIEPTYQNQGIGKQLLNHAIGQCPKLNISKLVGFIFAHNHPSLCLFKSFGFTEWGNLPQIAELDGIAQSLIVLGKVVS</sequence>
<keyword evidence="1 4" id="KW-0808">Transferase</keyword>
<dbReference type="EC" id="2.3.1.-" evidence="4"/>
<accession>A0A9X4MBU3</accession>
<evidence type="ECO:0000256" key="2">
    <source>
        <dbReference type="ARBA" id="ARBA00023315"/>
    </source>
</evidence>
<protein>
    <submittedName>
        <fullName evidence="4">GNAT family N-acetyltransferase</fullName>
        <ecNumber evidence="4">2.3.1.-</ecNumber>
    </submittedName>
</protein>
<dbReference type="InterPro" id="IPR000182">
    <property type="entry name" value="GNAT_dom"/>
</dbReference>
<dbReference type="GO" id="GO:0016747">
    <property type="term" value="F:acyltransferase activity, transferring groups other than amino-acyl groups"/>
    <property type="evidence" value="ECO:0007669"/>
    <property type="project" value="InterPro"/>
</dbReference>
<name>A0A9X4MBU3_9CYAN</name>
<evidence type="ECO:0000256" key="1">
    <source>
        <dbReference type="ARBA" id="ARBA00022679"/>
    </source>
</evidence>
<organism evidence="4 5">
    <name type="scientific">Pseudanabaena catenata USMAC16</name>
    <dbReference type="NCBI Taxonomy" id="1855837"/>
    <lineage>
        <taxon>Bacteria</taxon>
        <taxon>Bacillati</taxon>
        <taxon>Cyanobacteriota</taxon>
        <taxon>Cyanophyceae</taxon>
        <taxon>Pseudanabaenales</taxon>
        <taxon>Pseudanabaenaceae</taxon>
        <taxon>Pseudanabaena</taxon>
    </lineage>
</organism>
<proteinExistence type="predicted"/>
<dbReference type="Gene3D" id="3.40.630.30">
    <property type="match status" value="1"/>
</dbReference>